<protein>
    <recommendedName>
        <fullName evidence="3">Reverse transcriptase domain-containing protein</fullName>
    </recommendedName>
</protein>
<proteinExistence type="predicted"/>
<dbReference type="AlphaFoldDB" id="A0A060XG77"/>
<reference evidence="1" key="1">
    <citation type="journal article" date="2014" name="Nat. Commun.">
        <title>The rainbow trout genome provides novel insights into evolution after whole-genome duplication in vertebrates.</title>
        <authorList>
            <person name="Berthelot C."/>
            <person name="Brunet F."/>
            <person name="Chalopin D."/>
            <person name="Juanchich A."/>
            <person name="Bernard M."/>
            <person name="Noel B."/>
            <person name="Bento P."/>
            <person name="Da Silva C."/>
            <person name="Labadie K."/>
            <person name="Alberti A."/>
            <person name="Aury J.M."/>
            <person name="Louis A."/>
            <person name="Dehais P."/>
            <person name="Bardou P."/>
            <person name="Montfort J."/>
            <person name="Klopp C."/>
            <person name="Cabau C."/>
            <person name="Gaspin C."/>
            <person name="Thorgaard G.H."/>
            <person name="Boussaha M."/>
            <person name="Quillet E."/>
            <person name="Guyomard R."/>
            <person name="Galiana D."/>
            <person name="Bobe J."/>
            <person name="Volff J.N."/>
            <person name="Genet C."/>
            <person name="Wincker P."/>
            <person name="Jaillon O."/>
            <person name="Roest Crollius H."/>
            <person name="Guiguen Y."/>
        </authorList>
    </citation>
    <scope>NUCLEOTIDE SEQUENCE [LARGE SCALE GENOMIC DNA]</scope>
</reference>
<dbReference type="PaxDb" id="8022-A0A060XG77"/>
<reference evidence="1" key="2">
    <citation type="submission" date="2014-03" db="EMBL/GenBank/DDBJ databases">
        <authorList>
            <person name="Genoscope - CEA"/>
        </authorList>
    </citation>
    <scope>NUCLEOTIDE SEQUENCE</scope>
</reference>
<dbReference type="Proteomes" id="UP000193380">
    <property type="component" value="Unassembled WGS sequence"/>
</dbReference>
<gene>
    <name evidence="1" type="ORF">GSONMT00013246001</name>
</gene>
<dbReference type="EMBL" id="FR905128">
    <property type="protein sequence ID" value="CDQ76314.1"/>
    <property type="molecule type" value="Genomic_DNA"/>
</dbReference>
<sequence length="68" mass="7627">MCHYNLKKVLNEVTIALDFKQCCAAIFIDLAKAFDTVDHSILVDRLRSTGVSEGSLAWFANYLQECSV</sequence>
<accession>A0A060XG77</accession>
<name>A0A060XG77_ONCMY</name>
<evidence type="ECO:0000313" key="1">
    <source>
        <dbReference type="EMBL" id="CDQ76314.1"/>
    </source>
</evidence>
<dbReference type="STRING" id="8022.A0A060XG77"/>
<evidence type="ECO:0000313" key="2">
    <source>
        <dbReference type="Proteomes" id="UP000193380"/>
    </source>
</evidence>
<evidence type="ECO:0008006" key="3">
    <source>
        <dbReference type="Google" id="ProtNLM"/>
    </source>
</evidence>
<organism evidence="1 2">
    <name type="scientific">Oncorhynchus mykiss</name>
    <name type="common">Rainbow trout</name>
    <name type="synonym">Salmo gairdneri</name>
    <dbReference type="NCBI Taxonomy" id="8022"/>
    <lineage>
        <taxon>Eukaryota</taxon>
        <taxon>Metazoa</taxon>
        <taxon>Chordata</taxon>
        <taxon>Craniata</taxon>
        <taxon>Vertebrata</taxon>
        <taxon>Euteleostomi</taxon>
        <taxon>Actinopterygii</taxon>
        <taxon>Neopterygii</taxon>
        <taxon>Teleostei</taxon>
        <taxon>Protacanthopterygii</taxon>
        <taxon>Salmoniformes</taxon>
        <taxon>Salmonidae</taxon>
        <taxon>Salmoninae</taxon>
        <taxon>Oncorhynchus</taxon>
    </lineage>
</organism>